<dbReference type="PANTHER" id="PTHR43721:SF22">
    <property type="entry name" value="ELONGATION FACTOR TU, MITOCHONDRIAL"/>
    <property type="match status" value="1"/>
</dbReference>
<evidence type="ECO:0000256" key="3">
    <source>
        <dbReference type="ARBA" id="ARBA00022917"/>
    </source>
</evidence>
<feature type="domain" description="Tr-type G" evidence="6">
    <location>
        <begin position="1"/>
        <end position="162"/>
    </location>
</feature>
<keyword evidence="8" id="KW-1185">Reference proteome</keyword>
<dbReference type="InterPro" id="IPR009000">
    <property type="entry name" value="Transl_B-barrel_sf"/>
</dbReference>
<sequence length="667" mass="70250">MYVIATAGHVDHGKSTLVRALTGIEPDRWAEERRRGMTIDLGFAWTTLPSGRRLAFVDVPGHERFVTNMLAGLGPVPAVMFVVAADQGWQAQSQEHWEAIRALGVERGLLVVTRCDLMDPALAVEEARSRVPWPVVTVSGSTGEGLDELRVALDRMVAGLPVPDVRAPVRLWIDRAFTIKGAGTVVTGTVVAGRLRVGDVLVLDGERVRVKGLQVAGEGVESVRGAARVAVNLRGVELERVARGKALLSEGDWVETAVVDVRAEVGAAGDVLSGMGAVAEVRVGVGAPPREAVLHVGSASVPVRVRSFGGTGAVRLVLARALPLRVGDRALLRCSGRPIAGVVALDVQPPSLRRRGTGSRRAAELAPFAAPARATARAPDEGASGRPSGARMPDEGSSGRPLAARVPDGGSRRRADCSSGASGRELAARVPDEGSRQLGVRVPDAATVLGWRGVVRRGELVAMGLDPRPLDVPGAGEWLVDAGRWKELGDRLGAIVAGQPGIPVDAARTALGLPARELVEALVKEHPPLRVSDGRIDGEGVPEAVVEAVGRLRDELARTPYLALEAARLPALGLTRQAVARAARAGLVLRLAEGVVLMPGADVAAVRILAGLPQPFTAGDARVALGTNRRVVIPLLEHLDRLRLTRRLDDRLRVVAEPGGEEERGHE</sequence>
<dbReference type="GO" id="GO:0003746">
    <property type="term" value="F:translation elongation factor activity"/>
    <property type="evidence" value="ECO:0007669"/>
    <property type="project" value="UniProtKB-KW"/>
</dbReference>
<dbReference type="InterPro" id="IPR004535">
    <property type="entry name" value="Transl_elong_SelB"/>
</dbReference>
<gene>
    <name evidence="7" type="primary">selB_1</name>
    <name evidence="7" type="ORF">GCM10009850_007850</name>
</gene>
<dbReference type="CDD" id="cd04171">
    <property type="entry name" value="SelB"/>
    <property type="match status" value="1"/>
</dbReference>
<reference evidence="7 8" key="1">
    <citation type="journal article" date="2019" name="Int. J. Syst. Evol. Microbiol.">
        <title>The Global Catalogue of Microorganisms (GCM) 10K type strain sequencing project: providing services to taxonomists for standard genome sequencing and annotation.</title>
        <authorList>
            <consortium name="The Broad Institute Genomics Platform"/>
            <consortium name="The Broad Institute Genome Sequencing Center for Infectious Disease"/>
            <person name="Wu L."/>
            <person name="Ma J."/>
        </authorList>
    </citation>
    <scope>NUCLEOTIDE SEQUENCE [LARGE SCALE GENOMIC DNA]</scope>
    <source>
        <strain evidence="7 8">JCM 16114</strain>
    </source>
</reference>
<dbReference type="SUPFAM" id="SSF52540">
    <property type="entry name" value="P-loop containing nucleoside triphosphate hydrolases"/>
    <property type="match status" value="1"/>
</dbReference>
<keyword evidence="4" id="KW-0547">Nucleotide-binding</keyword>
<evidence type="ECO:0000256" key="1">
    <source>
        <dbReference type="ARBA" id="ARBA00004496"/>
    </source>
</evidence>
<organism evidence="7 8">
    <name type="scientific">Nonomuraea monospora</name>
    <dbReference type="NCBI Taxonomy" id="568818"/>
    <lineage>
        <taxon>Bacteria</taxon>
        <taxon>Bacillati</taxon>
        <taxon>Actinomycetota</taxon>
        <taxon>Actinomycetes</taxon>
        <taxon>Streptosporangiales</taxon>
        <taxon>Streptosporangiaceae</taxon>
        <taxon>Nonomuraea</taxon>
    </lineage>
</organism>
<accession>A0ABN3C7F0</accession>
<dbReference type="InterPro" id="IPR000795">
    <property type="entry name" value="T_Tr_GTP-bd_dom"/>
</dbReference>
<evidence type="ECO:0000256" key="4">
    <source>
        <dbReference type="ARBA" id="ARBA00023134"/>
    </source>
</evidence>
<dbReference type="EMBL" id="BAAAQX010000002">
    <property type="protein sequence ID" value="GAA2205271.1"/>
    <property type="molecule type" value="Genomic_DNA"/>
</dbReference>
<dbReference type="PROSITE" id="PS51722">
    <property type="entry name" value="G_TR_2"/>
    <property type="match status" value="1"/>
</dbReference>
<dbReference type="Gene3D" id="2.40.30.10">
    <property type="entry name" value="Translation factors"/>
    <property type="match status" value="1"/>
</dbReference>
<dbReference type="NCBIfam" id="TIGR00475">
    <property type="entry name" value="selB"/>
    <property type="match status" value="1"/>
</dbReference>
<keyword evidence="3" id="KW-0648">Protein biosynthesis</keyword>
<dbReference type="Gene3D" id="1.10.10.10">
    <property type="entry name" value="Winged helix-like DNA-binding domain superfamily/Winged helix DNA-binding domain"/>
    <property type="match status" value="1"/>
</dbReference>
<protein>
    <submittedName>
        <fullName evidence="7">Selenocysteine-specific translation elongation factor</fullName>
    </submittedName>
</protein>
<name>A0ABN3C7F0_9ACTN</name>
<keyword evidence="2" id="KW-0963">Cytoplasm</keyword>
<keyword evidence="4" id="KW-0342">GTP-binding</keyword>
<dbReference type="Gene3D" id="3.40.50.300">
    <property type="entry name" value="P-loop containing nucleotide triphosphate hydrolases"/>
    <property type="match status" value="1"/>
</dbReference>
<dbReference type="InterPro" id="IPR050055">
    <property type="entry name" value="EF-Tu_GTPase"/>
</dbReference>
<evidence type="ECO:0000313" key="8">
    <source>
        <dbReference type="Proteomes" id="UP001499843"/>
    </source>
</evidence>
<evidence type="ECO:0000313" key="7">
    <source>
        <dbReference type="EMBL" id="GAA2205271.1"/>
    </source>
</evidence>
<dbReference type="Pfam" id="PF00009">
    <property type="entry name" value="GTP_EFTU"/>
    <property type="match status" value="1"/>
</dbReference>
<dbReference type="InterPro" id="IPR036390">
    <property type="entry name" value="WH_DNA-bd_sf"/>
</dbReference>
<dbReference type="RefSeq" id="WP_344470838.1">
    <property type="nucleotide sequence ID" value="NZ_BAAAQX010000002.1"/>
</dbReference>
<proteinExistence type="predicted"/>
<feature type="region of interest" description="Disordered" evidence="5">
    <location>
        <begin position="350"/>
        <end position="430"/>
    </location>
</feature>
<keyword evidence="7" id="KW-0251">Elongation factor</keyword>
<dbReference type="PANTHER" id="PTHR43721">
    <property type="entry name" value="ELONGATION FACTOR TU-RELATED"/>
    <property type="match status" value="1"/>
</dbReference>
<dbReference type="SUPFAM" id="SSF46785">
    <property type="entry name" value="Winged helix' DNA-binding domain"/>
    <property type="match status" value="1"/>
</dbReference>
<dbReference type="Pfam" id="PF09107">
    <property type="entry name" value="WHD_3rd_SelB"/>
    <property type="match status" value="1"/>
</dbReference>
<evidence type="ECO:0000256" key="5">
    <source>
        <dbReference type="SAM" id="MobiDB-lite"/>
    </source>
</evidence>
<dbReference type="InterPro" id="IPR036388">
    <property type="entry name" value="WH-like_DNA-bd_sf"/>
</dbReference>
<dbReference type="InterPro" id="IPR027417">
    <property type="entry name" value="P-loop_NTPase"/>
</dbReference>
<dbReference type="InterPro" id="IPR015191">
    <property type="entry name" value="SelB_WHD4"/>
</dbReference>
<dbReference type="Proteomes" id="UP001499843">
    <property type="component" value="Unassembled WGS sequence"/>
</dbReference>
<comment type="caution">
    <text evidence="7">The sequence shown here is derived from an EMBL/GenBank/DDBJ whole genome shotgun (WGS) entry which is preliminary data.</text>
</comment>
<evidence type="ECO:0000256" key="2">
    <source>
        <dbReference type="ARBA" id="ARBA00022490"/>
    </source>
</evidence>
<feature type="compositionally biased region" description="Low complexity" evidence="5">
    <location>
        <begin position="364"/>
        <end position="377"/>
    </location>
</feature>
<evidence type="ECO:0000259" key="6">
    <source>
        <dbReference type="PROSITE" id="PS51722"/>
    </source>
</evidence>
<comment type="subcellular location">
    <subcellularLocation>
        <location evidence="1">Cytoplasm</location>
    </subcellularLocation>
</comment>
<dbReference type="SUPFAM" id="SSF50447">
    <property type="entry name" value="Translation proteins"/>
    <property type="match status" value="1"/>
</dbReference>